<organism evidence="2 3">
    <name type="scientific">Karstenula rhodostoma CBS 690.94</name>
    <dbReference type="NCBI Taxonomy" id="1392251"/>
    <lineage>
        <taxon>Eukaryota</taxon>
        <taxon>Fungi</taxon>
        <taxon>Dikarya</taxon>
        <taxon>Ascomycota</taxon>
        <taxon>Pezizomycotina</taxon>
        <taxon>Dothideomycetes</taxon>
        <taxon>Pleosporomycetidae</taxon>
        <taxon>Pleosporales</taxon>
        <taxon>Massarineae</taxon>
        <taxon>Didymosphaeriaceae</taxon>
        <taxon>Karstenula</taxon>
    </lineage>
</organism>
<name>A0A9P4U483_9PLEO</name>
<evidence type="ECO:0000313" key="3">
    <source>
        <dbReference type="Proteomes" id="UP000799764"/>
    </source>
</evidence>
<protein>
    <submittedName>
        <fullName evidence="2">Uncharacterized protein</fullName>
    </submittedName>
</protein>
<keyword evidence="1" id="KW-1133">Transmembrane helix</keyword>
<proteinExistence type="predicted"/>
<feature type="transmembrane region" description="Helical" evidence="1">
    <location>
        <begin position="6"/>
        <end position="26"/>
    </location>
</feature>
<dbReference type="Proteomes" id="UP000799764">
    <property type="component" value="Unassembled WGS sequence"/>
</dbReference>
<accession>A0A9P4U483</accession>
<evidence type="ECO:0000313" key="2">
    <source>
        <dbReference type="EMBL" id="KAF2437674.1"/>
    </source>
</evidence>
<keyword evidence="1" id="KW-0472">Membrane</keyword>
<dbReference type="EMBL" id="MU001515">
    <property type="protein sequence ID" value="KAF2437674.1"/>
    <property type="molecule type" value="Genomic_DNA"/>
</dbReference>
<comment type="caution">
    <text evidence="2">The sequence shown here is derived from an EMBL/GenBank/DDBJ whole genome shotgun (WGS) entry which is preliminary data.</text>
</comment>
<sequence length="174" mass="18508">MAALASFRGITVPGGVVIAFSSFSAFNRKLRQSTINNSPSRSDRATLPNWKPSRNPISAGIEQSQKLIEEVSQAQEQPLVVSKEMLRLIALALALDSFVGTPSLTAATVLSSSISSPFTASSSAFSSAFPPANVVLSHSEYCGMSTGHLSNPPESNKNPNTKGFEARRRILELA</sequence>
<reference evidence="2" key="1">
    <citation type="journal article" date="2020" name="Stud. Mycol.">
        <title>101 Dothideomycetes genomes: a test case for predicting lifestyles and emergence of pathogens.</title>
        <authorList>
            <person name="Haridas S."/>
            <person name="Albert R."/>
            <person name="Binder M."/>
            <person name="Bloem J."/>
            <person name="Labutti K."/>
            <person name="Salamov A."/>
            <person name="Andreopoulos B."/>
            <person name="Baker S."/>
            <person name="Barry K."/>
            <person name="Bills G."/>
            <person name="Bluhm B."/>
            <person name="Cannon C."/>
            <person name="Castanera R."/>
            <person name="Culley D."/>
            <person name="Daum C."/>
            <person name="Ezra D."/>
            <person name="Gonzalez J."/>
            <person name="Henrissat B."/>
            <person name="Kuo A."/>
            <person name="Liang C."/>
            <person name="Lipzen A."/>
            <person name="Lutzoni F."/>
            <person name="Magnuson J."/>
            <person name="Mondo S."/>
            <person name="Nolan M."/>
            <person name="Ohm R."/>
            <person name="Pangilinan J."/>
            <person name="Park H.-J."/>
            <person name="Ramirez L."/>
            <person name="Alfaro M."/>
            <person name="Sun H."/>
            <person name="Tritt A."/>
            <person name="Yoshinaga Y."/>
            <person name="Zwiers L.-H."/>
            <person name="Turgeon B."/>
            <person name="Goodwin S."/>
            <person name="Spatafora J."/>
            <person name="Crous P."/>
            <person name="Grigoriev I."/>
        </authorList>
    </citation>
    <scope>NUCLEOTIDE SEQUENCE</scope>
    <source>
        <strain evidence="2">CBS 690.94</strain>
    </source>
</reference>
<gene>
    <name evidence="2" type="ORF">P171DRAFT_492016</name>
</gene>
<evidence type="ECO:0000256" key="1">
    <source>
        <dbReference type="SAM" id="Phobius"/>
    </source>
</evidence>
<keyword evidence="3" id="KW-1185">Reference proteome</keyword>
<keyword evidence="1" id="KW-0812">Transmembrane</keyword>
<dbReference type="AlphaFoldDB" id="A0A9P4U483"/>